<dbReference type="EMBL" id="FNAP01000003">
    <property type="protein sequence ID" value="SDE09445.1"/>
    <property type="molecule type" value="Genomic_DNA"/>
</dbReference>
<accession>A0A1G7A5W7</accession>
<sequence>MFGNLVNVEKNVGYFESLARIGGGILLISMAAFYGDGKGDWIGWIGLVPLFSGVIGYCPVYKLMGINTCGSDDGKKK</sequence>
<organism evidence="3 4">
    <name type="scientific">Rhodospira trueperi</name>
    <dbReference type="NCBI Taxonomy" id="69960"/>
    <lineage>
        <taxon>Bacteria</taxon>
        <taxon>Pseudomonadati</taxon>
        <taxon>Pseudomonadota</taxon>
        <taxon>Alphaproteobacteria</taxon>
        <taxon>Rhodospirillales</taxon>
        <taxon>Rhodospirillaceae</taxon>
        <taxon>Rhodospira</taxon>
    </lineage>
</organism>
<dbReference type="STRING" id="69960.SAMN05421720_103161"/>
<dbReference type="InterPro" id="IPR021309">
    <property type="entry name" value="YgaP-like_TM"/>
</dbReference>
<keyword evidence="4" id="KW-1185">Reference proteome</keyword>
<feature type="transmembrane region" description="Helical" evidence="1">
    <location>
        <begin position="41"/>
        <end position="60"/>
    </location>
</feature>
<evidence type="ECO:0000256" key="1">
    <source>
        <dbReference type="SAM" id="Phobius"/>
    </source>
</evidence>
<keyword evidence="1" id="KW-0812">Transmembrane</keyword>
<feature type="transmembrane region" description="Helical" evidence="1">
    <location>
        <begin position="12"/>
        <end position="35"/>
    </location>
</feature>
<reference evidence="3 4" key="1">
    <citation type="submission" date="2016-10" db="EMBL/GenBank/DDBJ databases">
        <authorList>
            <person name="de Groot N.N."/>
        </authorList>
    </citation>
    <scope>NUCLEOTIDE SEQUENCE [LARGE SCALE GENOMIC DNA]</scope>
    <source>
        <strain evidence="3 4">ATCC 700224</strain>
    </source>
</reference>
<feature type="domain" description="Inner membrane protein YgaP-like transmembrane" evidence="2">
    <location>
        <begin position="9"/>
        <end position="71"/>
    </location>
</feature>
<keyword evidence="1" id="KW-0472">Membrane</keyword>
<name>A0A1G7A5W7_9PROT</name>
<protein>
    <recommendedName>
        <fullName evidence="2">Inner membrane protein YgaP-like transmembrane domain-containing protein</fullName>
    </recommendedName>
</protein>
<dbReference type="RefSeq" id="WP_245699102.1">
    <property type="nucleotide sequence ID" value="NZ_FNAP01000003.1"/>
</dbReference>
<keyword evidence="1" id="KW-1133">Transmembrane helix</keyword>
<evidence type="ECO:0000259" key="2">
    <source>
        <dbReference type="Pfam" id="PF11127"/>
    </source>
</evidence>
<gene>
    <name evidence="3" type="ORF">SAMN05421720_103161</name>
</gene>
<dbReference type="AlphaFoldDB" id="A0A1G7A5W7"/>
<dbReference type="Pfam" id="PF11127">
    <property type="entry name" value="YgaP-like_TM"/>
    <property type="match status" value="1"/>
</dbReference>
<evidence type="ECO:0000313" key="4">
    <source>
        <dbReference type="Proteomes" id="UP000199412"/>
    </source>
</evidence>
<proteinExistence type="predicted"/>
<evidence type="ECO:0000313" key="3">
    <source>
        <dbReference type="EMBL" id="SDE09445.1"/>
    </source>
</evidence>
<dbReference type="Proteomes" id="UP000199412">
    <property type="component" value="Unassembled WGS sequence"/>
</dbReference>